<organism evidence="2 3">
    <name type="scientific">Parnassius apollo</name>
    <name type="common">Apollo butterfly</name>
    <name type="synonym">Papilio apollo</name>
    <dbReference type="NCBI Taxonomy" id="110799"/>
    <lineage>
        <taxon>Eukaryota</taxon>
        <taxon>Metazoa</taxon>
        <taxon>Ecdysozoa</taxon>
        <taxon>Arthropoda</taxon>
        <taxon>Hexapoda</taxon>
        <taxon>Insecta</taxon>
        <taxon>Pterygota</taxon>
        <taxon>Neoptera</taxon>
        <taxon>Endopterygota</taxon>
        <taxon>Lepidoptera</taxon>
        <taxon>Glossata</taxon>
        <taxon>Ditrysia</taxon>
        <taxon>Papilionoidea</taxon>
        <taxon>Papilionidae</taxon>
        <taxon>Parnassiinae</taxon>
        <taxon>Parnassini</taxon>
        <taxon>Parnassius</taxon>
        <taxon>Parnassius</taxon>
    </lineage>
</organism>
<proteinExistence type="predicted"/>
<evidence type="ECO:0000256" key="1">
    <source>
        <dbReference type="SAM" id="MobiDB-lite"/>
    </source>
</evidence>
<sequence>MGRGQKSEKAGLQGVFENSNEVFLLAMFDEHGQQLECPSLPLGPAPSTKPAQVNPPLPVSPSFSRNLRPEVVVVVERLDKENGN</sequence>
<accession>A0A8S3X6N1</accession>
<evidence type="ECO:0000313" key="3">
    <source>
        <dbReference type="Proteomes" id="UP000691718"/>
    </source>
</evidence>
<reference evidence="2" key="1">
    <citation type="submission" date="2021-04" db="EMBL/GenBank/DDBJ databases">
        <authorList>
            <person name="Tunstrom K."/>
        </authorList>
    </citation>
    <scope>NUCLEOTIDE SEQUENCE</scope>
</reference>
<keyword evidence="3" id="KW-1185">Reference proteome</keyword>
<dbReference type="Proteomes" id="UP000691718">
    <property type="component" value="Unassembled WGS sequence"/>
</dbReference>
<name>A0A8S3X6N1_PARAO</name>
<protein>
    <submittedName>
        <fullName evidence="2">(apollo) hypothetical protein</fullName>
    </submittedName>
</protein>
<evidence type="ECO:0000313" key="2">
    <source>
        <dbReference type="EMBL" id="CAG5003512.1"/>
    </source>
</evidence>
<comment type="caution">
    <text evidence="2">The sequence shown here is derived from an EMBL/GenBank/DDBJ whole genome shotgun (WGS) entry which is preliminary data.</text>
</comment>
<dbReference type="AlphaFoldDB" id="A0A8S3X6N1"/>
<dbReference type="EMBL" id="CAJQZP010000965">
    <property type="protein sequence ID" value="CAG5003512.1"/>
    <property type="molecule type" value="Genomic_DNA"/>
</dbReference>
<gene>
    <name evidence="2" type="ORF">PAPOLLO_LOCUS14243</name>
</gene>
<feature type="region of interest" description="Disordered" evidence="1">
    <location>
        <begin position="38"/>
        <end position="64"/>
    </location>
</feature>